<dbReference type="AlphaFoldDB" id="A0A1S1L8K3"/>
<proteinExistence type="predicted"/>
<accession>A0A1S1L8K3</accession>
<reference evidence="3 4" key="1">
    <citation type="submission" date="2016-10" db="EMBL/GenBank/DDBJ databases">
        <title>Evaluation of Human, Veterinary and Environmental Mycobacterium chelonae Isolates by Core Genome Phylogenomic Analysis, Targeted Gene Comparison, and Anti-microbial Susceptibility Patterns: A Tale of Mistaken Identities.</title>
        <authorList>
            <person name="Fogelson S.B."/>
            <person name="Camus A.C."/>
            <person name="Lorenz W."/>
            <person name="Vasireddy R."/>
            <person name="Vasireddy S."/>
            <person name="Smith T."/>
            <person name="Brown-Elliott B.A."/>
            <person name="Wallace R.J.Jr."/>
            <person name="Hasan N.A."/>
            <person name="Reischl U."/>
            <person name="Sanchez S."/>
        </authorList>
    </citation>
    <scope>NUCLEOTIDE SEQUENCE [LARGE SCALE GENOMIC DNA]</scope>
    <source>
        <strain evidence="3 4">1559</strain>
    </source>
</reference>
<dbReference type="Proteomes" id="UP000179616">
    <property type="component" value="Unassembled WGS sequence"/>
</dbReference>
<evidence type="ECO:0000256" key="2">
    <source>
        <dbReference type="SAM" id="SignalP"/>
    </source>
</evidence>
<name>A0A1S1L8K3_9MYCO</name>
<dbReference type="OrthoDB" id="4714183at2"/>
<dbReference type="STRING" id="948102.BKG76_16035"/>
<gene>
    <name evidence="3" type="ORF">BKG76_16035</name>
</gene>
<feature type="signal peptide" evidence="2">
    <location>
        <begin position="1"/>
        <end position="22"/>
    </location>
</feature>
<organism evidence="3 4">
    <name type="scientific">Mycobacteroides franklinii</name>
    <dbReference type="NCBI Taxonomy" id="948102"/>
    <lineage>
        <taxon>Bacteria</taxon>
        <taxon>Bacillati</taxon>
        <taxon>Actinomycetota</taxon>
        <taxon>Actinomycetes</taxon>
        <taxon>Mycobacteriales</taxon>
        <taxon>Mycobacteriaceae</taxon>
        <taxon>Mycobacteroides</taxon>
    </lineage>
</organism>
<comment type="caution">
    <text evidence="3">The sequence shown here is derived from an EMBL/GenBank/DDBJ whole genome shotgun (WGS) entry which is preliminary data.</text>
</comment>
<dbReference type="Pfam" id="PF12079">
    <property type="entry name" value="DUF3558"/>
    <property type="match status" value="1"/>
</dbReference>
<dbReference type="InterPro" id="IPR024520">
    <property type="entry name" value="DUF3558"/>
</dbReference>
<evidence type="ECO:0000256" key="1">
    <source>
        <dbReference type="SAM" id="MobiDB-lite"/>
    </source>
</evidence>
<dbReference type="RefSeq" id="WP_070938487.1">
    <property type="nucleotide sequence ID" value="NZ_MLIK01000019.1"/>
</dbReference>
<evidence type="ECO:0008006" key="5">
    <source>
        <dbReference type="Google" id="ProtNLM"/>
    </source>
</evidence>
<protein>
    <recommendedName>
        <fullName evidence="5">DUF3558 domain-containing protein</fullName>
    </recommendedName>
</protein>
<keyword evidence="2" id="KW-0732">Signal</keyword>
<dbReference type="GeneID" id="57168322"/>
<evidence type="ECO:0000313" key="4">
    <source>
        <dbReference type="Proteomes" id="UP000179616"/>
    </source>
</evidence>
<sequence length="189" mass="19235">MDTVSVRIAPVSALVIAAVVLAGCSSRPSSSGDGDGGSGSPDVQVTTVPEVNNGPGKGFKLGDCGGMTDAEITAAVGVPGLKRDVDSLLGCRWSTGPGTGDTSLSLYWYRGSSAQKEASVARNLGHTVESVTTKSYPGYRVSNVGLCELSAGSGPDFLHWSLQTGAVKNDPCKAVDTLMDSLLGKVGKQ</sequence>
<dbReference type="PROSITE" id="PS51257">
    <property type="entry name" value="PROKAR_LIPOPROTEIN"/>
    <property type="match status" value="1"/>
</dbReference>
<feature type="chain" id="PRO_5038378020" description="DUF3558 domain-containing protein" evidence="2">
    <location>
        <begin position="23"/>
        <end position="189"/>
    </location>
</feature>
<feature type="region of interest" description="Disordered" evidence="1">
    <location>
        <begin position="27"/>
        <end position="54"/>
    </location>
</feature>
<dbReference type="EMBL" id="MLIK01000019">
    <property type="protein sequence ID" value="OHU22031.1"/>
    <property type="molecule type" value="Genomic_DNA"/>
</dbReference>
<evidence type="ECO:0000313" key="3">
    <source>
        <dbReference type="EMBL" id="OHU22031.1"/>
    </source>
</evidence>